<evidence type="ECO:0000256" key="3">
    <source>
        <dbReference type="ARBA" id="ARBA00005417"/>
    </source>
</evidence>
<evidence type="ECO:0000313" key="11">
    <source>
        <dbReference type="EMBL" id="KIQ01976.1"/>
    </source>
</evidence>
<dbReference type="EMBL" id="JXQV01000012">
    <property type="protein sequence ID" value="KIQ01976.1"/>
    <property type="molecule type" value="Genomic_DNA"/>
</dbReference>
<evidence type="ECO:0000259" key="10">
    <source>
        <dbReference type="PROSITE" id="PS50893"/>
    </source>
</evidence>
<evidence type="ECO:0000256" key="9">
    <source>
        <dbReference type="ARBA" id="ARBA00023136"/>
    </source>
</evidence>
<accession>A0A0D0K1E6</accession>
<dbReference type="PANTHER" id="PTHR43166:SF35">
    <property type="entry name" value="L-CYSTINE IMPORT ATP-BINDING PROTEIN TCYN"/>
    <property type="match status" value="1"/>
</dbReference>
<evidence type="ECO:0000313" key="12">
    <source>
        <dbReference type="Proteomes" id="UP000035017"/>
    </source>
</evidence>
<dbReference type="InterPro" id="IPR017871">
    <property type="entry name" value="ABC_transporter-like_CS"/>
</dbReference>
<dbReference type="PANTHER" id="PTHR43166">
    <property type="entry name" value="AMINO ACID IMPORT ATP-BINDING PROTEIN"/>
    <property type="match status" value="1"/>
</dbReference>
<comment type="subcellular location">
    <subcellularLocation>
        <location evidence="2">Cell inner membrane</location>
    </subcellularLocation>
    <subcellularLocation>
        <location evidence="1">Cell membrane</location>
        <topology evidence="1">Peripheral membrane protein</topology>
    </subcellularLocation>
</comment>
<dbReference type="PIRSF" id="PIRSF039085">
    <property type="entry name" value="ABC_ATPase_HisP"/>
    <property type="match status" value="1"/>
</dbReference>
<keyword evidence="5" id="KW-1003">Cell membrane</keyword>
<feature type="domain" description="ABC transporter" evidence="10">
    <location>
        <begin position="9"/>
        <end position="254"/>
    </location>
</feature>
<dbReference type="Proteomes" id="UP000035017">
    <property type="component" value="Unassembled WGS sequence"/>
</dbReference>
<name>A0A0D0K1E6_AGRTU</name>
<comment type="similarity">
    <text evidence="3">Belongs to the ABC transporter superfamily.</text>
</comment>
<dbReference type="SMART" id="SM00382">
    <property type="entry name" value="AAA"/>
    <property type="match status" value="1"/>
</dbReference>
<keyword evidence="9" id="KW-0472">Membrane</keyword>
<comment type="caution">
    <text evidence="11">The sequence shown here is derived from an EMBL/GenBank/DDBJ whole genome shotgun (WGS) entry which is preliminary data.</text>
</comment>
<dbReference type="GO" id="GO:0016887">
    <property type="term" value="F:ATP hydrolysis activity"/>
    <property type="evidence" value="ECO:0007669"/>
    <property type="project" value="InterPro"/>
</dbReference>
<evidence type="ECO:0000256" key="6">
    <source>
        <dbReference type="ARBA" id="ARBA00022519"/>
    </source>
</evidence>
<evidence type="ECO:0000256" key="7">
    <source>
        <dbReference type="ARBA" id="ARBA00022741"/>
    </source>
</evidence>
<dbReference type="InterPro" id="IPR003439">
    <property type="entry name" value="ABC_transporter-like_ATP-bd"/>
</dbReference>
<dbReference type="InterPro" id="IPR030679">
    <property type="entry name" value="ABC_ATPase_HisP-typ"/>
</dbReference>
<protein>
    <submittedName>
        <fullName evidence="11">Amino acid transporter</fullName>
    </submittedName>
</protein>
<dbReference type="InterPro" id="IPR003593">
    <property type="entry name" value="AAA+_ATPase"/>
</dbReference>
<dbReference type="GO" id="GO:0015424">
    <property type="term" value="F:ABC-type amino acid transporter activity"/>
    <property type="evidence" value="ECO:0007669"/>
    <property type="project" value="InterPro"/>
</dbReference>
<evidence type="ECO:0000256" key="8">
    <source>
        <dbReference type="ARBA" id="ARBA00022840"/>
    </source>
</evidence>
<dbReference type="Pfam" id="PF00005">
    <property type="entry name" value="ABC_tran"/>
    <property type="match status" value="1"/>
</dbReference>
<reference evidence="11 12" key="1">
    <citation type="submission" date="2014-12" db="EMBL/GenBank/DDBJ databases">
        <title>16Stimator: statistical estimation of ribosomal gene copy numbers from draft genome assemblies.</title>
        <authorList>
            <person name="Perisin M.A."/>
            <person name="Vetter M."/>
            <person name="Gilbert J.A."/>
            <person name="Bergelson J."/>
        </authorList>
    </citation>
    <scope>NUCLEOTIDE SEQUENCE [LARGE SCALE GENOMIC DNA]</scope>
    <source>
        <strain evidence="11 12">MEJ076</strain>
    </source>
</reference>
<sequence length="259" mass="28604">MSIEGGYALDVEDIHKSFGTNEVLKGISLKARKGDVISIIGSSGSGKSTFLRCINFLEMPDRGRVTVNGEEVAVRIGRDGKAVPKSWRQVERLRTGLGMVFQNFNLWAHRTVLENIIEAPVHVMGVKRQDAIEKAEALLNKVGLYDKRDVYPAFLSGGQQQRAAIARALCVEPAVMLFDEPTSALDPELVGEVLKVIRDLAEEGRTMLLVTHEMRFARDVSSHVMFLHQGRVEEEGAPEQVFGNPTSTRTRDFTGAIAN</sequence>
<dbReference type="PROSITE" id="PS50893">
    <property type="entry name" value="ABC_TRANSPORTER_2"/>
    <property type="match status" value="1"/>
</dbReference>
<evidence type="ECO:0000256" key="4">
    <source>
        <dbReference type="ARBA" id="ARBA00022448"/>
    </source>
</evidence>
<dbReference type="InterPro" id="IPR050086">
    <property type="entry name" value="MetN_ABC_transporter-like"/>
</dbReference>
<dbReference type="PROSITE" id="PS00211">
    <property type="entry name" value="ABC_TRANSPORTER_1"/>
    <property type="match status" value="1"/>
</dbReference>
<dbReference type="AlphaFoldDB" id="A0A0D0K1E6"/>
<keyword evidence="6" id="KW-0997">Cell inner membrane</keyword>
<evidence type="ECO:0000256" key="1">
    <source>
        <dbReference type="ARBA" id="ARBA00004202"/>
    </source>
</evidence>
<organism evidence="11 12">
    <name type="scientific">Agrobacterium tumefaciens</name>
    <dbReference type="NCBI Taxonomy" id="358"/>
    <lineage>
        <taxon>Bacteria</taxon>
        <taxon>Pseudomonadati</taxon>
        <taxon>Pseudomonadota</taxon>
        <taxon>Alphaproteobacteria</taxon>
        <taxon>Hyphomicrobiales</taxon>
        <taxon>Rhizobiaceae</taxon>
        <taxon>Rhizobium/Agrobacterium group</taxon>
        <taxon>Agrobacterium</taxon>
        <taxon>Agrobacterium tumefaciens complex</taxon>
    </lineage>
</organism>
<evidence type="ECO:0000256" key="5">
    <source>
        <dbReference type="ARBA" id="ARBA00022475"/>
    </source>
</evidence>
<keyword evidence="4" id="KW-0813">Transport</keyword>
<dbReference type="FunFam" id="3.40.50.300:FF:000020">
    <property type="entry name" value="Amino acid ABC transporter ATP-binding component"/>
    <property type="match status" value="1"/>
</dbReference>
<dbReference type="GO" id="GO:0005524">
    <property type="term" value="F:ATP binding"/>
    <property type="evidence" value="ECO:0007669"/>
    <property type="project" value="UniProtKB-KW"/>
</dbReference>
<evidence type="ECO:0000256" key="2">
    <source>
        <dbReference type="ARBA" id="ARBA00004533"/>
    </source>
</evidence>
<keyword evidence="7" id="KW-0547">Nucleotide-binding</keyword>
<dbReference type="OrthoDB" id="9802264at2"/>
<proteinExistence type="inferred from homology"/>
<dbReference type="GO" id="GO:0005886">
    <property type="term" value="C:plasma membrane"/>
    <property type="evidence" value="ECO:0007669"/>
    <property type="project" value="UniProtKB-SubCell"/>
</dbReference>
<gene>
    <name evidence="11" type="ORF">RU07_14715</name>
</gene>
<keyword evidence="8" id="KW-0067">ATP-binding</keyword>
<dbReference type="SUPFAM" id="SSF52540">
    <property type="entry name" value="P-loop containing nucleoside triphosphate hydrolases"/>
    <property type="match status" value="1"/>
</dbReference>
<dbReference type="InterPro" id="IPR027417">
    <property type="entry name" value="P-loop_NTPase"/>
</dbReference>
<dbReference type="Gene3D" id="3.40.50.300">
    <property type="entry name" value="P-loop containing nucleotide triphosphate hydrolases"/>
    <property type="match status" value="1"/>
</dbReference>